<accession>A0A8S1LCD8</accession>
<evidence type="ECO:0000313" key="2">
    <source>
        <dbReference type="Proteomes" id="UP000688137"/>
    </source>
</evidence>
<dbReference type="Proteomes" id="UP000688137">
    <property type="component" value="Unassembled WGS sequence"/>
</dbReference>
<dbReference type="EMBL" id="CAJJDM010000033">
    <property type="protein sequence ID" value="CAD8063153.1"/>
    <property type="molecule type" value="Genomic_DNA"/>
</dbReference>
<dbReference type="AlphaFoldDB" id="A0A8S1LCD8"/>
<evidence type="ECO:0000313" key="1">
    <source>
        <dbReference type="EMBL" id="CAD8063153.1"/>
    </source>
</evidence>
<proteinExistence type="predicted"/>
<gene>
    <name evidence="1" type="ORF">PPRIM_AZ9-3.1.T0340176</name>
</gene>
<keyword evidence="2" id="KW-1185">Reference proteome</keyword>
<sequence>MQVKQMIFILIISKVQCKKNITSIINYTTGIIQSQVTSQNLVDSAPFYTPFRDNIYFIILIDKILFEKLNIV</sequence>
<reference evidence="1" key="1">
    <citation type="submission" date="2021-01" db="EMBL/GenBank/DDBJ databases">
        <authorList>
            <consortium name="Genoscope - CEA"/>
            <person name="William W."/>
        </authorList>
    </citation>
    <scope>NUCLEOTIDE SEQUENCE</scope>
</reference>
<comment type="caution">
    <text evidence="1">The sequence shown here is derived from an EMBL/GenBank/DDBJ whole genome shotgun (WGS) entry which is preliminary data.</text>
</comment>
<name>A0A8S1LCD8_PARPR</name>
<protein>
    <submittedName>
        <fullName evidence="1">Uncharacterized protein</fullName>
    </submittedName>
</protein>
<organism evidence="1 2">
    <name type="scientific">Paramecium primaurelia</name>
    <dbReference type="NCBI Taxonomy" id="5886"/>
    <lineage>
        <taxon>Eukaryota</taxon>
        <taxon>Sar</taxon>
        <taxon>Alveolata</taxon>
        <taxon>Ciliophora</taxon>
        <taxon>Intramacronucleata</taxon>
        <taxon>Oligohymenophorea</taxon>
        <taxon>Peniculida</taxon>
        <taxon>Parameciidae</taxon>
        <taxon>Paramecium</taxon>
    </lineage>
</organism>